<dbReference type="GO" id="GO:1901891">
    <property type="term" value="P:regulation of cell septum assembly"/>
    <property type="evidence" value="ECO:0007669"/>
    <property type="project" value="InterPro"/>
</dbReference>
<comment type="caution">
    <text evidence="9">The sequence shown here is derived from an EMBL/GenBank/DDBJ whole genome shotgun (WGS) entry which is preliminary data.</text>
</comment>
<evidence type="ECO:0000256" key="2">
    <source>
        <dbReference type="ARBA" id="ARBA00022618"/>
    </source>
</evidence>
<dbReference type="Pfam" id="PF05209">
    <property type="entry name" value="MinC_N"/>
    <property type="match status" value="1"/>
</dbReference>
<evidence type="ECO:0000256" key="1">
    <source>
        <dbReference type="ARBA" id="ARBA00006291"/>
    </source>
</evidence>
<comment type="subunit">
    <text evidence="6">Interacts with MinD and FtsZ.</text>
</comment>
<dbReference type="GO" id="GO:0000917">
    <property type="term" value="P:division septum assembly"/>
    <property type="evidence" value="ECO:0007669"/>
    <property type="project" value="UniProtKB-KW"/>
</dbReference>
<comment type="similarity">
    <text evidence="1 6">Belongs to the MinC family.</text>
</comment>
<dbReference type="GO" id="GO:0000902">
    <property type="term" value="P:cell morphogenesis"/>
    <property type="evidence" value="ECO:0007669"/>
    <property type="project" value="InterPro"/>
</dbReference>
<protein>
    <recommendedName>
        <fullName evidence="6">Probable septum site-determining protein MinC</fullName>
    </recommendedName>
</protein>
<accession>A0A928YST2</accession>
<dbReference type="SUPFAM" id="SSF63848">
    <property type="entry name" value="Cell-division inhibitor MinC, C-terminal domain"/>
    <property type="match status" value="1"/>
</dbReference>
<dbReference type="RefSeq" id="WP_193908025.1">
    <property type="nucleotide sequence ID" value="NZ_PRDL01000001.1"/>
</dbReference>
<dbReference type="InterPro" id="IPR007874">
    <property type="entry name" value="MinC_N"/>
</dbReference>
<evidence type="ECO:0000259" key="7">
    <source>
        <dbReference type="Pfam" id="PF03775"/>
    </source>
</evidence>
<evidence type="ECO:0000256" key="6">
    <source>
        <dbReference type="HAMAP-Rule" id="MF_00267"/>
    </source>
</evidence>
<dbReference type="PANTHER" id="PTHR34108">
    <property type="entry name" value="SEPTUM SITE-DETERMINING PROTEIN MINC"/>
    <property type="match status" value="1"/>
</dbReference>
<dbReference type="HAMAP" id="MF_00267">
    <property type="entry name" value="MinC"/>
    <property type="match status" value="1"/>
</dbReference>
<keyword evidence="2 6" id="KW-0132">Cell division</keyword>
<dbReference type="NCBIfam" id="TIGR01222">
    <property type="entry name" value="minC"/>
    <property type="match status" value="1"/>
</dbReference>
<proteinExistence type="inferred from homology"/>
<evidence type="ECO:0000256" key="3">
    <source>
        <dbReference type="ARBA" id="ARBA00023210"/>
    </source>
</evidence>
<dbReference type="InterPro" id="IPR005526">
    <property type="entry name" value="Septum_form_inhib_MinC_C"/>
</dbReference>
<dbReference type="InterPro" id="IPR016098">
    <property type="entry name" value="CAP/MinC_C"/>
</dbReference>
<dbReference type="Gene3D" id="2.160.20.70">
    <property type="match status" value="1"/>
</dbReference>
<dbReference type="Pfam" id="PF03775">
    <property type="entry name" value="MinC_C"/>
    <property type="match status" value="1"/>
</dbReference>
<feature type="domain" description="Septum formation inhibitor MinC N-terminal" evidence="8">
    <location>
        <begin position="6"/>
        <end position="68"/>
    </location>
</feature>
<name>A0A928YST2_9GAMM</name>
<keyword evidence="10" id="KW-1185">Reference proteome</keyword>
<dbReference type="InterPro" id="IPR036145">
    <property type="entry name" value="MinC_C_sf"/>
</dbReference>
<comment type="function">
    <text evidence="5 6">Cell division inhibitor that blocks the formation of polar Z ring septums. Rapidly oscillates between the poles of the cell to destabilize FtsZ filaments that have formed before they mature into polar Z rings. Prevents FtsZ polymerization.</text>
</comment>
<dbReference type="Gene3D" id="3.30.70.260">
    <property type="match status" value="1"/>
</dbReference>
<sequence>MVDVSFQLKGSAISVVILALQTYDPDRLIDELKEKIDQAPQFFVNSPVLISFEKLDNPAACTRLLESCEPLLQQVRSLTLQPIGFTAVPDALLASVQATGLAILSRPGERALKMPAAEAPAPKVQVETVIEERLIQRTSKVITRPVRSGQQIYAEGADLIVLAQVSEGAEVLADGHIHVYGALRGRALAGVRGDQSARIFCQNMEAELVSIAGNFLLRDSFSADVLKKPVQISLDGESVIVEKLAG</sequence>
<evidence type="ECO:0000256" key="4">
    <source>
        <dbReference type="ARBA" id="ARBA00023306"/>
    </source>
</evidence>
<keyword evidence="3 6" id="KW-0717">Septation</keyword>
<dbReference type="EMBL" id="PRDL01000001">
    <property type="protein sequence ID" value="MBE8716726.1"/>
    <property type="molecule type" value="Genomic_DNA"/>
</dbReference>
<dbReference type="Proteomes" id="UP000652567">
    <property type="component" value="Unassembled WGS sequence"/>
</dbReference>
<dbReference type="InterPro" id="IPR013033">
    <property type="entry name" value="MinC"/>
</dbReference>
<dbReference type="AlphaFoldDB" id="A0A928YST2"/>
<dbReference type="GO" id="GO:0051302">
    <property type="term" value="P:regulation of cell division"/>
    <property type="evidence" value="ECO:0007669"/>
    <property type="project" value="InterPro"/>
</dbReference>
<evidence type="ECO:0000259" key="8">
    <source>
        <dbReference type="Pfam" id="PF05209"/>
    </source>
</evidence>
<feature type="domain" description="Septum formation inhibitor MinC C-terminal" evidence="7">
    <location>
        <begin position="141"/>
        <end position="241"/>
    </location>
</feature>
<evidence type="ECO:0000313" key="9">
    <source>
        <dbReference type="EMBL" id="MBE8716726.1"/>
    </source>
</evidence>
<reference evidence="9" key="1">
    <citation type="submission" date="2018-07" db="EMBL/GenBank/DDBJ databases">
        <title>Genome assembly of strain Ka43.</title>
        <authorList>
            <person name="Kukolya J."/>
            <person name="Nagy I."/>
            <person name="Horvath B."/>
            <person name="Toth A."/>
        </authorList>
    </citation>
    <scope>NUCLEOTIDE SEQUENCE</scope>
    <source>
        <strain evidence="9">KB43</strain>
    </source>
</reference>
<organism evidence="9 10">
    <name type="scientific">Cellvibrio polysaccharolyticus</name>
    <dbReference type="NCBI Taxonomy" id="2082724"/>
    <lineage>
        <taxon>Bacteria</taxon>
        <taxon>Pseudomonadati</taxon>
        <taxon>Pseudomonadota</taxon>
        <taxon>Gammaproteobacteria</taxon>
        <taxon>Cellvibrionales</taxon>
        <taxon>Cellvibrionaceae</taxon>
        <taxon>Cellvibrio</taxon>
    </lineage>
</organism>
<evidence type="ECO:0000256" key="5">
    <source>
        <dbReference type="ARBA" id="ARBA00025606"/>
    </source>
</evidence>
<gene>
    <name evidence="6 9" type="primary">minC</name>
    <name evidence="9" type="ORF">C4F51_05925</name>
</gene>
<dbReference type="PANTHER" id="PTHR34108:SF1">
    <property type="entry name" value="SEPTUM SITE-DETERMINING PROTEIN MINC"/>
    <property type="match status" value="1"/>
</dbReference>
<evidence type="ECO:0000313" key="10">
    <source>
        <dbReference type="Proteomes" id="UP000652567"/>
    </source>
</evidence>
<keyword evidence="4 6" id="KW-0131">Cell cycle</keyword>